<dbReference type="VEuPathDB" id="FungiDB:GGTG_03573"/>
<dbReference type="PANTHER" id="PTHR24359">
    <property type="entry name" value="SERINE/THREONINE-PROTEIN KINASE SBK1"/>
    <property type="match status" value="1"/>
</dbReference>
<reference evidence="3" key="3">
    <citation type="submission" date="2010-09" db="EMBL/GenBank/DDBJ databases">
        <title>Annotation of Gaeumannomyces graminis var. tritici R3-111a-1.</title>
        <authorList>
            <consortium name="The Broad Institute Genome Sequencing Platform"/>
            <person name="Ma L.-J."/>
            <person name="Dead R."/>
            <person name="Young S.K."/>
            <person name="Zeng Q."/>
            <person name="Gargeya S."/>
            <person name="Fitzgerald M."/>
            <person name="Haas B."/>
            <person name="Abouelleil A."/>
            <person name="Alvarado L."/>
            <person name="Arachchi H.M."/>
            <person name="Berlin A."/>
            <person name="Brown A."/>
            <person name="Chapman S.B."/>
            <person name="Chen Z."/>
            <person name="Dunbar C."/>
            <person name="Freedman E."/>
            <person name="Gearin G."/>
            <person name="Gellesch M."/>
            <person name="Goldberg J."/>
            <person name="Griggs A."/>
            <person name="Gujja S."/>
            <person name="Heiman D."/>
            <person name="Howarth C."/>
            <person name="Larson L."/>
            <person name="Lui A."/>
            <person name="MacDonald P.J.P."/>
            <person name="Mehta T."/>
            <person name="Montmayeur A."/>
            <person name="Murphy C."/>
            <person name="Neiman D."/>
            <person name="Pearson M."/>
            <person name="Priest M."/>
            <person name="Roberts A."/>
            <person name="Saif S."/>
            <person name="Shea T."/>
            <person name="Shenoy N."/>
            <person name="Sisk P."/>
            <person name="Stolte C."/>
            <person name="Sykes S."/>
            <person name="Yandava C."/>
            <person name="Wortman J."/>
            <person name="Nusbaum C."/>
            <person name="Birren B."/>
        </authorList>
    </citation>
    <scope>NUCLEOTIDE SEQUENCE</scope>
    <source>
        <strain evidence="3">R3-111a-1</strain>
    </source>
</reference>
<reference evidence="5" key="1">
    <citation type="submission" date="2010-07" db="EMBL/GenBank/DDBJ databases">
        <title>The genome sequence of Gaeumannomyces graminis var. tritici strain R3-111a-1.</title>
        <authorList>
            <consortium name="The Broad Institute Genome Sequencing Platform"/>
            <person name="Ma L.-J."/>
            <person name="Dead R."/>
            <person name="Young S."/>
            <person name="Zeng Q."/>
            <person name="Koehrsen M."/>
            <person name="Alvarado L."/>
            <person name="Berlin A."/>
            <person name="Chapman S.B."/>
            <person name="Chen Z."/>
            <person name="Freedman E."/>
            <person name="Gellesch M."/>
            <person name="Goldberg J."/>
            <person name="Griggs A."/>
            <person name="Gujja S."/>
            <person name="Heilman E.R."/>
            <person name="Heiman D."/>
            <person name="Hepburn T."/>
            <person name="Howarth C."/>
            <person name="Jen D."/>
            <person name="Larson L."/>
            <person name="Mehta T."/>
            <person name="Neiman D."/>
            <person name="Pearson M."/>
            <person name="Roberts A."/>
            <person name="Saif S."/>
            <person name="Shea T."/>
            <person name="Shenoy N."/>
            <person name="Sisk P."/>
            <person name="Stolte C."/>
            <person name="Sykes S."/>
            <person name="Walk T."/>
            <person name="White J."/>
            <person name="Yandava C."/>
            <person name="Haas B."/>
            <person name="Nusbaum C."/>
            <person name="Birren B."/>
        </authorList>
    </citation>
    <scope>NUCLEOTIDE SEQUENCE [LARGE SCALE GENOMIC DNA]</scope>
    <source>
        <strain evidence="5">R3-111a-1</strain>
    </source>
</reference>
<evidence type="ECO:0000256" key="1">
    <source>
        <dbReference type="SAM" id="MobiDB-lite"/>
    </source>
</evidence>
<feature type="compositionally biased region" description="Basic and acidic residues" evidence="1">
    <location>
        <begin position="275"/>
        <end position="284"/>
    </location>
</feature>
<dbReference type="PANTHER" id="PTHR24359:SF37">
    <property type="entry name" value="PROTEIN KINASE DOMAIN-CONTAINING PROTEIN"/>
    <property type="match status" value="1"/>
</dbReference>
<dbReference type="GO" id="GO:0005524">
    <property type="term" value="F:ATP binding"/>
    <property type="evidence" value="ECO:0007669"/>
    <property type="project" value="InterPro"/>
</dbReference>
<feature type="domain" description="Protein kinase" evidence="2">
    <location>
        <begin position="299"/>
        <end position="603"/>
    </location>
</feature>
<feature type="compositionally biased region" description="Low complexity" evidence="1">
    <location>
        <begin position="72"/>
        <end position="84"/>
    </location>
</feature>
<dbReference type="EnsemblFungi" id="EJT78473">
    <property type="protein sequence ID" value="EJT78473"/>
    <property type="gene ID" value="GGTG_03573"/>
</dbReference>
<accession>J3NQL7</accession>
<keyword evidence="3" id="KW-0418">Kinase</keyword>
<feature type="region of interest" description="Disordered" evidence="1">
    <location>
        <begin position="679"/>
        <end position="716"/>
    </location>
</feature>
<feature type="region of interest" description="Disordered" evidence="1">
    <location>
        <begin position="274"/>
        <end position="295"/>
    </location>
</feature>
<keyword evidence="3" id="KW-0723">Serine/threonine-protein kinase</keyword>
<reference evidence="4" key="5">
    <citation type="submission" date="2018-04" db="UniProtKB">
        <authorList>
            <consortium name="EnsemblFungi"/>
        </authorList>
    </citation>
    <scope>IDENTIFICATION</scope>
    <source>
        <strain evidence="4">R3-111a-1</strain>
    </source>
</reference>
<reference evidence="3" key="2">
    <citation type="submission" date="2010-07" db="EMBL/GenBank/DDBJ databases">
        <authorList>
            <consortium name="The Broad Institute Genome Sequencing Platform"/>
            <consortium name="Broad Institute Genome Sequencing Center for Infectious Disease"/>
            <person name="Ma L.-J."/>
            <person name="Dead R."/>
            <person name="Young S."/>
            <person name="Zeng Q."/>
            <person name="Koehrsen M."/>
            <person name="Alvarado L."/>
            <person name="Berlin A."/>
            <person name="Chapman S.B."/>
            <person name="Chen Z."/>
            <person name="Freedman E."/>
            <person name="Gellesch M."/>
            <person name="Goldberg J."/>
            <person name="Griggs A."/>
            <person name="Gujja S."/>
            <person name="Heilman E.R."/>
            <person name="Heiman D."/>
            <person name="Hepburn T."/>
            <person name="Howarth C."/>
            <person name="Jen D."/>
            <person name="Larson L."/>
            <person name="Mehta T."/>
            <person name="Neiman D."/>
            <person name="Pearson M."/>
            <person name="Roberts A."/>
            <person name="Saif S."/>
            <person name="Shea T."/>
            <person name="Shenoy N."/>
            <person name="Sisk P."/>
            <person name="Stolte C."/>
            <person name="Sykes S."/>
            <person name="Walk T."/>
            <person name="White J."/>
            <person name="Yandava C."/>
            <person name="Haas B."/>
            <person name="Nusbaum C."/>
            <person name="Birren B."/>
        </authorList>
    </citation>
    <scope>NUCLEOTIDE SEQUENCE</scope>
    <source>
        <strain evidence="3">R3-111a-1</strain>
    </source>
</reference>
<dbReference type="GO" id="GO:0004674">
    <property type="term" value="F:protein serine/threonine kinase activity"/>
    <property type="evidence" value="ECO:0007669"/>
    <property type="project" value="UniProtKB-KW"/>
</dbReference>
<evidence type="ECO:0000313" key="5">
    <source>
        <dbReference type="Proteomes" id="UP000006039"/>
    </source>
</evidence>
<dbReference type="InterPro" id="IPR000719">
    <property type="entry name" value="Prot_kinase_dom"/>
</dbReference>
<dbReference type="RefSeq" id="XP_009219618.1">
    <property type="nucleotide sequence ID" value="XM_009221354.1"/>
</dbReference>
<dbReference type="SMART" id="SM00220">
    <property type="entry name" value="S_TKc"/>
    <property type="match status" value="1"/>
</dbReference>
<dbReference type="SUPFAM" id="SSF56112">
    <property type="entry name" value="Protein kinase-like (PK-like)"/>
    <property type="match status" value="1"/>
</dbReference>
<keyword evidence="5" id="KW-1185">Reference proteome</keyword>
<keyword evidence="3" id="KW-0808">Transferase</keyword>
<dbReference type="Pfam" id="PF00069">
    <property type="entry name" value="Pkinase"/>
    <property type="match status" value="1"/>
</dbReference>
<name>J3NQL7_GAET3</name>
<dbReference type="GeneID" id="20344031"/>
<reference evidence="4" key="4">
    <citation type="journal article" date="2015" name="G3 (Bethesda)">
        <title>Genome sequences of three phytopathogenic species of the Magnaporthaceae family of fungi.</title>
        <authorList>
            <person name="Okagaki L.H."/>
            <person name="Nunes C.C."/>
            <person name="Sailsbery J."/>
            <person name="Clay B."/>
            <person name="Brown D."/>
            <person name="John T."/>
            <person name="Oh Y."/>
            <person name="Young N."/>
            <person name="Fitzgerald M."/>
            <person name="Haas B.J."/>
            <person name="Zeng Q."/>
            <person name="Young S."/>
            <person name="Adiconis X."/>
            <person name="Fan L."/>
            <person name="Levin J.Z."/>
            <person name="Mitchell T.K."/>
            <person name="Okubara P.A."/>
            <person name="Farman M.L."/>
            <person name="Kohn L.M."/>
            <person name="Birren B."/>
            <person name="Ma L.-J."/>
            <person name="Dean R.A."/>
        </authorList>
    </citation>
    <scope>NUCLEOTIDE SEQUENCE</scope>
    <source>
        <strain evidence="4">R3-111a-1</strain>
    </source>
</reference>
<dbReference type="EMBL" id="GL385396">
    <property type="protein sequence ID" value="EJT78473.1"/>
    <property type="molecule type" value="Genomic_DNA"/>
</dbReference>
<dbReference type="CDD" id="cd00180">
    <property type="entry name" value="PKc"/>
    <property type="match status" value="1"/>
</dbReference>
<dbReference type="STRING" id="644352.J3NQL7"/>
<dbReference type="OrthoDB" id="4062651at2759"/>
<dbReference type="Gene3D" id="1.10.510.10">
    <property type="entry name" value="Transferase(Phosphotransferase) domain 1"/>
    <property type="match status" value="1"/>
</dbReference>
<feature type="region of interest" description="Disordered" evidence="1">
    <location>
        <begin position="1"/>
        <end position="86"/>
    </location>
</feature>
<dbReference type="InterPro" id="IPR011009">
    <property type="entry name" value="Kinase-like_dom_sf"/>
</dbReference>
<protein>
    <submittedName>
        <fullName evidence="3">Serine/threonine protein kinase</fullName>
    </submittedName>
</protein>
<sequence length="716" mass="80111">MPHRSQQPPNPTIAVHLAPDPPGQGPQRPFGTVGSLHRGGLRTPPPPGDESDDPSDKQSDYLSDNPGDDSSESSYSSNNGSSDSLTMIIRRSRIPSSYKPRADGYLPFAVLRRHMTNDRIRKALREECEIAEKEQVEQFCAQIVPAGLANSPKRWCVGAPESGGSHLGTPAGYLTVFALLLEIERGDLIGHFIDQGFSDHQLPLGTKLGPNRSVQLAEIRKPDAVAKSCWLRHTDVKSLREEQWSFFTPFFECEQDGTPKHYDLPTEAQLPWRQTGKDDRKKWPTSDVGHCQGSWGRQGDPGAEALAGGFGTVELVIIDPDSHGFHHLLKQLSLPNKWFAIKSLLKADVVKYKKEIDNLKRFSGRNHENLVTLLATFTHRDKFNLIFPCADGDLEHYWRRLRSPAKTPEFTLWISAQILGLTGAVHTIHEPPNDFLGDPERKFGRHGDLKPENILYYPSANGGKAPGKLIITDFGLADVHRELSKSAVRKKGLGYTMSWAPPECDMKGNINALWDIWSLGCIFLEMACWMLGDDRKTGQERRKEFARARRQLDLFQVGTQQFYYIKPTGKEGEYGFGVKDGVVQCIEDMHKNPCCTQYLHELLDLVYNHMLVVRSPPKFDRIRSKALLTKVQSMHRKAQGPGGVAYLTEHRPWVNPCVQERPPVLDALYEELQAMVDESKKPLASGASHPMGDKNGSTGDSSDEAEPTSWYAQGRA</sequence>
<organism evidence="3">
    <name type="scientific">Gaeumannomyces tritici (strain R3-111a-1)</name>
    <name type="common">Wheat and barley take-all root rot fungus</name>
    <name type="synonym">Gaeumannomyces graminis var. tritici</name>
    <dbReference type="NCBI Taxonomy" id="644352"/>
    <lineage>
        <taxon>Eukaryota</taxon>
        <taxon>Fungi</taxon>
        <taxon>Dikarya</taxon>
        <taxon>Ascomycota</taxon>
        <taxon>Pezizomycotina</taxon>
        <taxon>Sordariomycetes</taxon>
        <taxon>Sordariomycetidae</taxon>
        <taxon>Magnaporthales</taxon>
        <taxon>Magnaporthaceae</taxon>
        <taxon>Gaeumannomyces</taxon>
    </lineage>
</organism>
<dbReference type="eggNOG" id="KOG0591">
    <property type="taxonomic scope" value="Eukaryota"/>
</dbReference>
<dbReference type="HOGENOM" id="CLU_017513_0_0_1"/>
<proteinExistence type="predicted"/>
<dbReference type="AlphaFoldDB" id="J3NQL7"/>
<gene>
    <name evidence="4" type="primary">20344031</name>
    <name evidence="3" type="ORF">GGTG_03573</name>
</gene>
<dbReference type="Proteomes" id="UP000006039">
    <property type="component" value="Unassembled WGS sequence"/>
</dbReference>
<dbReference type="PROSITE" id="PS50011">
    <property type="entry name" value="PROTEIN_KINASE_DOM"/>
    <property type="match status" value="1"/>
</dbReference>
<evidence type="ECO:0000313" key="3">
    <source>
        <dbReference type="EMBL" id="EJT78473.1"/>
    </source>
</evidence>
<evidence type="ECO:0000259" key="2">
    <source>
        <dbReference type="PROSITE" id="PS50011"/>
    </source>
</evidence>
<evidence type="ECO:0000313" key="4">
    <source>
        <dbReference type="EnsemblFungi" id="EJT78473"/>
    </source>
</evidence>